<name>A0A502CT36_9MICO</name>
<sequence>MSVAVVALSLGGAVLVAGAAQAVPATTIVVQNEDGVVFADQPLQVSGTCAPGATTAVVAFEQDGDTVAEKSVDLANDGAWSTSLDISDAVDDVATASVDCFAYGSVDPIGSASEEVFVFPTDIKVFEVTVSPSKVRIGAPFTISGLCPAGTTVASVAAGGEDDDDPFLSKTVTPAASGAVSYTSKIPTKGVKPGPAIAVIACGVDAGTAFGMETLVAAAPTAFGLGEFTILAAPAAAAVPAVQDPTLANTGSDNAPLVALGAGLLVLGVGAHRARRVLR</sequence>
<feature type="signal peptide" evidence="1">
    <location>
        <begin position="1"/>
        <end position="22"/>
    </location>
</feature>
<dbReference type="EMBL" id="RCZM01000005">
    <property type="protein sequence ID" value="TPG14901.1"/>
    <property type="molecule type" value="Genomic_DNA"/>
</dbReference>
<organism evidence="2 3">
    <name type="scientific">Pedococcus bigeumensis</name>
    <dbReference type="NCBI Taxonomy" id="433644"/>
    <lineage>
        <taxon>Bacteria</taxon>
        <taxon>Bacillati</taxon>
        <taxon>Actinomycetota</taxon>
        <taxon>Actinomycetes</taxon>
        <taxon>Micrococcales</taxon>
        <taxon>Intrasporangiaceae</taxon>
        <taxon>Pedococcus</taxon>
    </lineage>
</organism>
<dbReference type="Proteomes" id="UP000317722">
    <property type="component" value="Unassembled WGS sequence"/>
</dbReference>
<evidence type="ECO:0000313" key="3">
    <source>
        <dbReference type="Proteomes" id="UP000317722"/>
    </source>
</evidence>
<dbReference type="RefSeq" id="WP_140742232.1">
    <property type="nucleotide sequence ID" value="NZ_RCZM01000005.1"/>
</dbReference>
<keyword evidence="1" id="KW-0732">Signal</keyword>
<accession>A0A502CT36</accession>
<evidence type="ECO:0000313" key="2">
    <source>
        <dbReference type="EMBL" id="TPG14901.1"/>
    </source>
</evidence>
<proteinExistence type="predicted"/>
<evidence type="ECO:0000256" key="1">
    <source>
        <dbReference type="SAM" id="SignalP"/>
    </source>
</evidence>
<evidence type="ECO:0008006" key="4">
    <source>
        <dbReference type="Google" id="ProtNLM"/>
    </source>
</evidence>
<gene>
    <name evidence="2" type="ORF">EAH86_15255</name>
</gene>
<keyword evidence="3" id="KW-1185">Reference proteome</keyword>
<dbReference type="OrthoDB" id="10006666at2"/>
<protein>
    <recommendedName>
        <fullName evidence="4">Gram-positive cocci surface proteins LPxTG domain-containing protein</fullName>
    </recommendedName>
</protein>
<dbReference type="AlphaFoldDB" id="A0A502CT36"/>
<feature type="chain" id="PRO_5021481316" description="Gram-positive cocci surface proteins LPxTG domain-containing protein" evidence="1">
    <location>
        <begin position="23"/>
        <end position="279"/>
    </location>
</feature>
<reference evidence="2 3" key="1">
    <citation type="journal article" date="2019" name="Environ. Microbiol.">
        <title>Species interactions and distinct microbial communities in high Arctic permafrost affected cryosols are associated with the CH4 and CO2 gas fluxes.</title>
        <authorList>
            <person name="Altshuler I."/>
            <person name="Hamel J."/>
            <person name="Turney S."/>
            <person name="Magnuson E."/>
            <person name="Levesque R."/>
            <person name="Greer C."/>
            <person name="Whyte L.G."/>
        </authorList>
    </citation>
    <scope>NUCLEOTIDE SEQUENCE [LARGE SCALE GENOMIC DNA]</scope>
    <source>
        <strain evidence="2 3">S9.3A</strain>
    </source>
</reference>
<comment type="caution">
    <text evidence="2">The sequence shown here is derived from an EMBL/GenBank/DDBJ whole genome shotgun (WGS) entry which is preliminary data.</text>
</comment>